<evidence type="ECO:0000256" key="2">
    <source>
        <dbReference type="ARBA" id="ARBA00034247"/>
    </source>
</evidence>
<accession>A0A935PYN4</accession>
<feature type="domain" description="GGDEF" evidence="3">
    <location>
        <begin position="172"/>
        <end position="301"/>
    </location>
</feature>
<dbReference type="CDD" id="cd01949">
    <property type="entry name" value="GGDEF"/>
    <property type="match status" value="1"/>
</dbReference>
<dbReference type="InterPro" id="IPR035965">
    <property type="entry name" value="PAS-like_dom_sf"/>
</dbReference>
<comment type="caution">
    <text evidence="4">The sequence shown here is derived from an EMBL/GenBank/DDBJ whole genome shotgun (WGS) entry which is preliminary data.</text>
</comment>
<organism evidence="4 5">
    <name type="scientific">Candidatus Accumulibacter proximus</name>
    <dbReference type="NCBI Taxonomy" id="2954385"/>
    <lineage>
        <taxon>Bacteria</taxon>
        <taxon>Pseudomonadati</taxon>
        <taxon>Pseudomonadota</taxon>
        <taxon>Betaproteobacteria</taxon>
        <taxon>Candidatus Accumulibacter</taxon>
    </lineage>
</organism>
<evidence type="ECO:0000256" key="1">
    <source>
        <dbReference type="ARBA" id="ARBA00012528"/>
    </source>
</evidence>
<evidence type="ECO:0000313" key="5">
    <source>
        <dbReference type="Proteomes" id="UP000697998"/>
    </source>
</evidence>
<dbReference type="EMBL" id="JADJMH010000001">
    <property type="protein sequence ID" value="MBK7673680.1"/>
    <property type="molecule type" value="Genomic_DNA"/>
</dbReference>
<dbReference type="PANTHER" id="PTHR45138">
    <property type="entry name" value="REGULATORY COMPONENTS OF SENSORY TRANSDUCTION SYSTEM"/>
    <property type="match status" value="1"/>
</dbReference>
<dbReference type="GO" id="GO:0005886">
    <property type="term" value="C:plasma membrane"/>
    <property type="evidence" value="ECO:0007669"/>
    <property type="project" value="TreeGrafter"/>
</dbReference>
<dbReference type="EC" id="2.7.7.65" evidence="1"/>
<dbReference type="GO" id="GO:0043709">
    <property type="term" value="P:cell adhesion involved in single-species biofilm formation"/>
    <property type="evidence" value="ECO:0007669"/>
    <property type="project" value="TreeGrafter"/>
</dbReference>
<dbReference type="SMART" id="SM00267">
    <property type="entry name" value="GGDEF"/>
    <property type="match status" value="1"/>
</dbReference>
<dbReference type="SUPFAM" id="SSF55785">
    <property type="entry name" value="PYP-like sensor domain (PAS domain)"/>
    <property type="match status" value="1"/>
</dbReference>
<dbReference type="GO" id="GO:0052621">
    <property type="term" value="F:diguanylate cyclase activity"/>
    <property type="evidence" value="ECO:0007669"/>
    <property type="project" value="UniProtKB-EC"/>
</dbReference>
<dbReference type="PROSITE" id="PS50887">
    <property type="entry name" value="GGDEF"/>
    <property type="match status" value="1"/>
</dbReference>
<dbReference type="SUPFAM" id="SSF55073">
    <property type="entry name" value="Nucleotide cyclase"/>
    <property type="match status" value="1"/>
</dbReference>
<evidence type="ECO:0000259" key="3">
    <source>
        <dbReference type="PROSITE" id="PS50887"/>
    </source>
</evidence>
<dbReference type="AlphaFoldDB" id="A0A935PYN4"/>
<protein>
    <recommendedName>
        <fullName evidence="1">diguanylate cyclase</fullName>
        <ecNumber evidence="1">2.7.7.65</ecNumber>
    </recommendedName>
</protein>
<dbReference type="Pfam" id="PF00990">
    <property type="entry name" value="GGDEF"/>
    <property type="match status" value="1"/>
</dbReference>
<dbReference type="NCBIfam" id="TIGR00254">
    <property type="entry name" value="GGDEF"/>
    <property type="match status" value="1"/>
</dbReference>
<comment type="catalytic activity">
    <reaction evidence="2">
        <text>2 GTP = 3',3'-c-di-GMP + 2 diphosphate</text>
        <dbReference type="Rhea" id="RHEA:24898"/>
        <dbReference type="ChEBI" id="CHEBI:33019"/>
        <dbReference type="ChEBI" id="CHEBI:37565"/>
        <dbReference type="ChEBI" id="CHEBI:58805"/>
        <dbReference type="EC" id="2.7.7.65"/>
    </reaction>
</comment>
<proteinExistence type="predicted"/>
<evidence type="ECO:0000313" key="4">
    <source>
        <dbReference type="EMBL" id="MBK7673680.1"/>
    </source>
</evidence>
<reference evidence="4 5" key="1">
    <citation type="submission" date="2020-10" db="EMBL/GenBank/DDBJ databases">
        <title>Connecting structure to function with the recovery of over 1000 high-quality activated sludge metagenome-assembled genomes encoding full-length rRNA genes using long-read sequencing.</title>
        <authorList>
            <person name="Singleton C.M."/>
            <person name="Petriglieri F."/>
            <person name="Kristensen J.M."/>
            <person name="Kirkegaard R.H."/>
            <person name="Michaelsen T.Y."/>
            <person name="Andersen M.H."/>
            <person name="Karst S.M."/>
            <person name="Dueholm M.S."/>
            <person name="Nielsen P.H."/>
            <person name="Albertsen M."/>
        </authorList>
    </citation>
    <scope>NUCLEOTIDE SEQUENCE [LARGE SCALE GENOMIC DNA]</scope>
    <source>
        <strain evidence="4">EsbW_18-Q3-R4-48_BATAC.285</strain>
    </source>
</reference>
<dbReference type="PANTHER" id="PTHR45138:SF9">
    <property type="entry name" value="DIGUANYLATE CYCLASE DGCM-RELATED"/>
    <property type="match status" value="1"/>
</dbReference>
<dbReference type="Gene3D" id="3.30.450.20">
    <property type="entry name" value="PAS domain"/>
    <property type="match status" value="1"/>
</dbReference>
<dbReference type="InterPro" id="IPR000160">
    <property type="entry name" value="GGDEF_dom"/>
</dbReference>
<sequence>MPDSQTRLPLVDLRADDLEIEHYAALLDSLGIGLLSFAADGSVHLRNSRASDLLGDTPTIWEDENGQQLTDDQRLEMQVLHTRQAVHQRAMGIRNPPSGTQTWCKGSAFPVFSDDGKLRRVLLILADLRQHGRMASDRQQLPTHDPLTEVFNQRYIQLLLDDEVRRARRYGTPFALALMAIDRLGDFSQADAIHAEPRVLAKVGQLMCENLRQFDMIGRFGSDQFLLILPNVRVSEAMFGLERLRELVEASHWTGSEPLLTISGGVTEYTGEDTPVLIEHVASLLTAACEAGHNRLCVNMDMF</sequence>
<gene>
    <name evidence="4" type="ORF">IPJ27_02310</name>
</gene>
<dbReference type="InterPro" id="IPR043128">
    <property type="entry name" value="Rev_trsase/Diguanyl_cyclase"/>
</dbReference>
<dbReference type="InterPro" id="IPR050469">
    <property type="entry name" value="Diguanylate_Cyclase"/>
</dbReference>
<dbReference type="InterPro" id="IPR029787">
    <property type="entry name" value="Nucleotide_cyclase"/>
</dbReference>
<dbReference type="Proteomes" id="UP000697998">
    <property type="component" value="Unassembled WGS sequence"/>
</dbReference>
<dbReference type="GO" id="GO:1902201">
    <property type="term" value="P:negative regulation of bacterial-type flagellum-dependent cell motility"/>
    <property type="evidence" value="ECO:0007669"/>
    <property type="project" value="TreeGrafter"/>
</dbReference>
<dbReference type="Gene3D" id="3.30.70.270">
    <property type="match status" value="1"/>
</dbReference>
<name>A0A935PYN4_9PROT</name>